<gene>
    <name evidence="11" type="ORF">EYE42_11100</name>
</gene>
<feature type="transmembrane region" description="Helical" evidence="9">
    <location>
        <begin position="147"/>
        <end position="168"/>
    </location>
</feature>
<evidence type="ECO:0000256" key="9">
    <source>
        <dbReference type="RuleBase" id="RU369079"/>
    </source>
</evidence>
<dbReference type="GO" id="GO:0005886">
    <property type="term" value="C:plasma membrane"/>
    <property type="evidence" value="ECO:0007669"/>
    <property type="project" value="UniProtKB-SubCell"/>
</dbReference>
<keyword evidence="4 9" id="KW-0997">Cell inner membrane</keyword>
<comment type="subunit">
    <text evidence="9">The complex comprises the extracytoplasmic solute receptor protein and the two transmembrane proteins.</text>
</comment>
<dbReference type="Pfam" id="PF04290">
    <property type="entry name" value="DctQ"/>
    <property type="match status" value="1"/>
</dbReference>
<comment type="subcellular location">
    <subcellularLocation>
        <location evidence="1 9">Cell inner membrane</location>
        <topology evidence="1 9">Multi-pass membrane protein</topology>
    </subcellularLocation>
</comment>
<keyword evidence="6 9" id="KW-1133">Transmembrane helix</keyword>
<dbReference type="AlphaFoldDB" id="A0A4Q9FXS5"/>
<comment type="caution">
    <text evidence="11">The sequence shown here is derived from an EMBL/GenBank/DDBJ whole genome shotgun (WGS) entry which is preliminary data.</text>
</comment>
<dbReference type="InterPro" id="IPR007387">
    <property type="entry name" value="TRAP_DctQ"/>
</dbReference>
<evidence type="ECO:0000313" key="12">
    <source>
        <dbReference type="Proteomes" id="UP000293520"/>
    </source>
</evidence>
<keyword evidence="12" id="KW-1185">Reference proteome</keyword>
<evidence type="ECO:0000256" key="1">
    <source>
        <dbReference type="ARBA" id="ARBA00004429"/>
    </source>
</evidence>
<evidence type="ECO:0000256" key="7">
    <source>
        <dbReference type="ARBA" id="ARBA00023136"/>
    </source>
</evidence>
<comment type="function">
    <text evidence="9">Part of the tripartite ATP-independent periplasmic (TRAP) transport system.</text>
</comment>
<evidence type="ECO:0000313" key="11">
    <source>
        <dbReference type="EMBL" id="TBN38979.1"/>
    </source>
</evidence>
<protein>
    <recommendedName>
        <fullName evidence="9">TRAP transporter small permease protein</fullName>
    </recommendedName>
</protein>
<dbReference type="PANTHER" id="PTHR35011">
    <property type="entry name" value="2,3-DIKETO-L-GULONATE TRAP TRANSPORTER SMALL PERMEASE PROTEIN YIAM"/>
    <property type="match status" value="1"/>
</dbReference>
<dbReference type="PANTHER" id="PTHR35011:SF2">
    <property type="entry name" value="2,3-DIKETO-L-GULONATE TRAP TRANSPORTER SMALL PERMEASE PROTEIN YIAM"/>
    <property type="match status" value="1"/>
</dbReference>
<dbReference type="OrthoDB" id="9791324at2"/>
<keyword evidence="3" id="KW-1003">Cell membrane</keyword>
<evidence type="ECO:0000256" key="8">
    <source>
        <dbReference type="ARBA" id="ARBA00038436"/>
    </source>
</evidence>
<comment type="similarity">
    <text evidence="8 9">Belongs to the TRAP transporter small permease family.</text>
</comment>
<feature type="transmembrane region" description="Helical" evidence="9">
    <location>
        <begin position="26"/>
        <end position="47"/>
    </location>
</feature>
<feature type="domain" description="Tripartite ATP-independent periplasmic transporters DctQ component" evidence="10">
    <location>
        <begin position="43"/>
        <end position="171"/>
    </location>
</feature>
<evidence type="ECO:0000256" key="3">
    <source>
        <dbReference type="ARBA" id="ARBA00022475"/>
    </source>
</evidence>
<dbReference type="GO" id="GO:0022857">
    <property type="term" value="F:transmembrane transporter activity"/>
    <property type="evidence" value="ECO:0007669"/>
    <property type="project" value="UniProtKB-UniRule"/>
</dbReference>
<feature type="transmembrane region" description="Helical" evidence="9">
    <location>
        <begin position="67"/>
        <end position="85"/>
    </location>
</feature>
<organism evidence="11 12">
    <name type="scientific">Paracoccus subflavus</name>
    <dbReference type="NCBI Taxonomy" id="2528244"/>
    <lineage>
        <taxon>Bacteria</taxon>
        <taxon>Pseudomonadati</taxon>
        <taxon>Pseudomonadota</taxon>
        <taxon>Alphaproteobacteria</taxon>
        <taxon>Rhodobacterales</taxon>
        <taxon>Paracoccaceae</taxon>
        <taxon>Paracoccus</taxon>
    </lineage>
</organism>
<accession>A0A4Q9FXS5</accession>
<keyword evidence="7 9" id="KW-0472">Membrane</keyword>
<evidence type="ECO:0000256" key="4">
    <source>
        <dbReference type="ARBA" id="ARBA00022519"/>
    </source>
</evidence>
<name>A0A4Q9FXS5_9RHOB</name>
<evidence type="ECO:0000256" key="5">
    <source>
        <dbReference type="ARBA" id="ARBA00022692"/>
    </source>
</evidence>
<feature type="transmembrane region" description="Helical" evidence="9">
    <location>
        <begin position="106"/>
        <end position="127"/>
    </location>
</feature>
<dbReference type="GO" id="GO:0015740">
    <property type="term" value="P:C4-dicarboxylate transport"/>
    <property type="evidence" value="ECO:0007669"/>
    <property type="project" value="TreeGrafter"/>
</dbReference>
<sequence>MQAAGVPTGHGKADPAVLRAANAVGLVLDSVAVLIATSAVVLIFLALMAEVVVRYLTTAGLGWPNEVPNLLFPWLIMGGIVIGAHRGAHIAAEFIRGHLSTGQLRVLMMGINLLVAGVFAALAWLSLGVIGITRTQVFPITGIGQAWAYGSMLFGFGGIALASVVNAVRTAFAANPGSIHHTDTEHMT</sequence>
<reference evidence="11 12" key="1">
    <citation type="submission" date="2019-02" db="EMBL/GenBank/DDBJ databases">
        <title>Paracoccus subflavus sp. nov., isolated from marine sediment of the Pacific Ocean.</title>
        <authorList>
            <person name="Zhang G."/>
        </authorList>
    </citation>
    <scope>NUCLEOTIDE SEQUENCE [LARGE SCALE GENOMIC DNA]</scope>
    <source>
        <strain evidence="11 12">GY0581</strain>
    </source>
</reference>
<dbReference type="InterPro" id="IPR055348">
    <property type="entry name" value="DctQ"/>
</dbReference>
<evidence type="ECO:0000256" key="6">
    <source>
        <dbReference type="ARBA" id="ARBA00022989"/>
    </source>
</evidence>
<keyword evidence="5 9" id="KW-0812">Transmembrane</keyword>
<dbReference type="EMBL" id="SISK01000008">
    <property type="protein sequence ID" value="TBN38979.1"/>
    <property type="molecule type" value="Genomic_DNA"/>
</dbReference>
<dbReference type="Proteomes" id="UP000293520">
    <property type="component" value="Unassembled WGS sequence"/>
</dbReference>
<evidence type="ECO:0000259" key="10">
    <source>
        <dbReference type="Pfam" id="PF04290"/>
    </source>
</evidence>
<evidence type="ECO:0000256" key="2">
    <source>
        <dbReference type="ARBA" id="ARBA00022448"/>
    </source>
</evidence>
<keyword evidence="2 9" id="KW-0813">Transport</keyword>
<proteinExistence type="inferred from homology"/>